<keyword evidence="2" id="KW-1185">Reference proteome</keyword>
<evidence type="ECO:0000313" key="2">
    <source>
        <dbReference type="Proteomes" id="UP000265515"/>
    </source>
</evidence>
<evidence type="ECO:0008006" key="3">
    <source>
        <dbReference type="Google" id="ProtNLM"/>
    </source>
</evidence>
<comment type="caution">
    <text evidence="1">The sequence shown here is derived from an EMBL/GenBank/DDBJ whole genome shotgun (WGS) entry which is preliminary data.</text>
</comment>
<name>A0A388M346_CHABU</name>
<dbReference type="Gramene" id="GBG88971">
    <property type="protein sequence ID" value="GBG88971"/>
    <property type="gene ID" value="CBR_g48581"/>
</dbReference>
<protein>
    <recommendedName>
        <fullName evidence="3">GIY-YIG domain-containing protein</fullName>
    </recommendedName>
</protein>
<organism evidence="1 2">
    <name type="scientific">Chara braunii</name>
    <name type="common">Braun's stonewort</name>
    <dbReference type="NCBI Taxonomy" id="69332"/>
    <lineage>
        <taxon>Eukaryota</taxon>
        <taxon>Viridiplantae</taxon>
        <taxon>Streptophyta</taxon>
        <taxon>Charophyceae</taxon>
        <taxon>Charales</taxon>
        <taxon>Characeae</taxon>
        <taxon>Chara</taxon>
    </lineage>
</organism>
<sequence length="681" mass="77047">MNKIVDVLTAESSDAKLGDSRVYALASPWCKKFYIGATSRSFGVRWKEHTTCGRKKRRGQKPNLYRWMHRFGAFKYILLPVAKLSFEDAKRTEPRIINALCPTLNQVGTRSARVERRRRKRLGKEERARLKNKENYGGKTTSSLILFDIDGMARSSLAQALREGTQGMRMKTRGGQTWTDKWSQLRSKYGSTVLRQEGTVFKLSEARSKIEPGGEFWVEKIIQISVGVEKKRKFLALILKQPRRAAKLAVQSVDYLVGLFRTAGTFSMNKTRNALRIKIDRAFRKKTGTNIRSRITVKVKYDSIVSLKKVREALATVIRENNSLGRSEADILIARSRVVWEKNKTVGQLIHNQRSCLLRGYDQVCRCEFFPNTPKINEHVLCRVSELKATPGFVKNSKNVPAPHQDSSRQADITEGIRGAVNTRWPNCSINMERFSYLQKAETKSAAMTTTEVRAWAAEFSQLVFVPVDRKNGETLLLCPTTFLRSLGKDRCLVAGIRMMDDASVFVAEDPKSRDPRGKAADILARFQDTYHEDLTLVRKDEGQNVWDFIGGMVMMCTNPTQVLFWTSSRNMTQLAKEGNLKVQGVQDFSSYTPKQVKKNAVYGMIKRCIDLATMEILAIPALYAIFHETLLREYPPEVFLGGLAKLARLKASNGLLEVARVAAAMWGVTLQDGSHKHGRG</sequence>
<reference evidence="1 2" key="1">
    <citation type="journal article" date="2018" name="Cell">
        <title>The Chara Genome: Secondary Complexity and Implications for Plant Terrestrialization.</title>
        <authorList>
            <person name="Nishiyama T."/>
            <person name="Sakayama H."/>
            <person name="Vries J.D."/>
            <person name="Buschmann H."/>
            <person name="Saint-Marcoux D."/>
            <person name="Ullrich K.K."/>
            <person name="Haas F.B."/>
            <person name="Vanderstraeten L."/>
            <person name="Becker D."/>
            <person name="Lang D."/>
            <person name="Vosolsobe S."/>
            <person name="Rombauts S."/>
            <person name="Wilhelmsson P.K.I."/>
            <person name="Janitza P."/>
            <person name="Kern R."/>
            <person name="Heyl A."/>
            <person name="Rumpler F."/>
            <person name="Villalobos L.I.A.C."/>
            <person name="Clay J.M."/>
            <person name="Skokan R."/>
            <person name="Toyoda A."/>
            <person name="Suzuki Y."/>
            <person name="Kagoshima H."/>
            <person name="Schijlen E."/>
            <person name="Tajeshwar N."/>
            <person name="Catarino B."/>
            <person name="Hetherington A.J."/>
            <person name="Saltykova A."/>
            <person name="Bonnot C."/>
            <person name="Breuninger H."/>
            <person name="Symeonidi A."/>
            <person name="Radhakrishnan G.V."/>
            <person name="Van Nieuwerburgh F."/>
            <person name="Deforce D."/>
            <person name="Chang C."/>
            <person name="Karol K.G."/>
            <person name="Hedrich R."/>
            <person name="Ulvskov P."/>
            <person name="Glockner G."/>
            <person name="Delwiche C.F."/>
            <person name="Petrasek J."/>
            <person name="Van de Peer Y."/>
            <person name="Friml J."/>
            <person name="Beilby M."/>
            <person name="Dolan L."/>
            <person name="Kohara Y."/>
            <person name="Sugano S."/>
            <person name="Fujiyama A."/>
            <person name="Delaux P.-M."/>
            <person name="Quint M."/>
            <person name="TheiBen G."/>
            <person name="Hagemann M."/>
            <person name="Harholt J."/>
            <person name="Dunand C."/>
            <person name="Zachgo S."/>
            <person name="Langdale J."/>
            <person name="Maumus F."/>
            <person name="Straeten D.V.D."/>
            <person name="Gould S.B."/>
            <person name="Rensing S.A."/>
        </authorList>
    </citation>
    <scope>NUCLEOTIDE SEQUENCE [LARGE SCALE GENOMIC DNA]</scope>
    <source>
        <strain evidence="1 2">S276</strain>
    </source>
</reference>
<dbReference type="SUPFAM" id="SSF82771">
    <property type="entry name" value="GIY-YIG endonuclease"/>
    <property type="match status" value="1"/>
</dbReference>
<accession>A0A388M346</accession>
<evidence type="ECO:0000313" key="1">
    <source>
        <dbReference type="EMBL" id="GBG88971.1"/>
    </source>
</evidence>
<proteinExistence type="predicted"/>
<dbReference type="InterPro" id="IPR035901">
    <property type="entry name" value="GIY-YIG_endonuc_sf"/>
</dbReference>
<dbReference type="AlphaFoldDB" id="A0A388M346"/>
<dbReference type="Proteomes" id="UP000265515">
    <property type="component" value="Unassembled WGS sequence"/>
</dbReference>
<dbReference type="STRING" id="69332.A0A388M346"/>
<dbReference type="EMBL" id="BFEA01000707">
    <property type="protein sequence ID" value="GBG88971.1"/>
    <property type="molecule type" value="Genomic_DNA"/>
</dbReference>
<gene>
    <name evidence="1" type="ORF">CBR_g48581</name>
</gene>